<evidence type="ECO:0000256" key="5">
    <source>
        <dbReference type="ARBA" id="ARBA00037590"/>
    </source>
</evidence>
<dbReference type="RefSeq" id="WP_090212652.1">
    <property type="nucleotide sequence ID" value="NZ_LT629780.1"/>
</dbReference>
<dbReference type="PROSITE" id="PS01149">
    <property type="entry name" value="PSI_RSU"/>
    <property type="match status" value="1"/>
</dbReference>
<evidence type="ECO:0000256" key="2">
    <source>
        <dbReference type="ARBA" id="ARBA00022884"/>
    </source>
</evidence>
<dbReference type="SUPFAM" id="SSF55174">
    <property type="entry name" value="Alpha-L RNA-binding motif"/>
    <property type="match status" value="1"/>
</dbReference>
<dbReference type="AlphaFoldDB" id="A0A1H2F5Z8"/>
<dbReference type="GO" id="GO:0006364">
    <property type="term" value="P:rRNA processing"/>
    <property type="evidence" value="ECO:0007669"/>
    <property type="project" value="UniProtKB-ARBA"/>
</dbReference>
<dbReference type="InterPro" id="IPR050343">
    <property type="entry name" value="RsuA_PseudoU_synthase"/>
</dbReference>
<keyword evidence="3 7" id="KW-0413">Isomerase</keyword>
<evidence type="ECO:0000256" key="6">
    <source>
        <dbReference type="PROSITE-ProRule" id="PRU00182"/>
    </source>
</evidence>
<dbReference type="PROSITE" id="PS50889">
    <property type="entry name" value="S4"/>
    <property type="match status" value="1"/>
</dbReference>
<name>A0A1H2F5Z8_9GAMM</name>
<gene>
    <name evidence="9" type="ORF">SAMN05216580_1038</name>
</gene>
<dbReference type="Pfam" id="PF00849">
    <property type="entry name" value="PseudoU_synth_2"/>
    <property type="match status" value="1"/>
</dbReference>
<dbReference type="STRING" id="1245526.SAMN05216580_1038"/>
<dbReference type="PANTHER" id="PTHR47683:SF4">
    <property type="entry name" value="PSEUDOURIDINE SYNTHASE"/>
    <property type="match status" value="1"/>
</dbReference>
<evidence type="ECO:0000313" key="9">
    <source>
        <dbReference type="EMBL" id="SDU02749.1"/>
    </source>
</evidence>
<comment type="similarity">
    <text evidence="1 7">Belongs to the pseudouridine synthase RsuA family.</text>
</comment>
<organism evidence="9 10">
    <name type="scientific">Geopseudomonas guangdongensis</name>
    <dbReference type="NCBI Taxonomy" id="1245526"/>
    <lineage>
        <taxon>Bacteria</taxon>
        <taxon>Pseudomonadati</taxon>
        <taxon>Pseudomonadota</taxon>
        <taxon>Gammaproteobacteria</taxon>
        <taxon>Pseudomonadales</taxon>
        <taxon>Pseudomonadaceae</taxon>
        <taxon>Geopseudomonas</taxon>
    </lineage>
</organism>
<keyword evidence="10" id="KW-1185">Reference proteome</keyword>
<evidence type="ECO:0000313" key="10">
    <source>
        <dbReference type="Proteomes" id="UP000243063"/>
    </source>
</evidence>
<dbReference type="Gene3D" id="3.30.70.1560">
    <property type="entry name" value="Alpha-L RNA-binding motif"/>
    <property type="match status" value="1"/>
</dbReference>
<evidence type="ECO:0000256" key="3">
    <source>
        <dbReference type="ARBA" id="ARBA00023235"/>
    </source>
</evidence>
<proteinExistence type="inferred from homology"/>
<dbReference type="InterPro" id="IPR036986">
    <property type="entry name" value="S4_RNA-bd_sf"/>
</dbReference>
<protein>
    <recommendedName>
        <fullName evidence="7">Pseudouridine synthase</fullName>
        <ecNumber evidence="7">5.4.99.-</ecNumber>
    </recommendedName>
</protein>
<reference evidence="10" key="1">
    <citation type="submission" date="2016-10" db="EMBL/GenBank/DDBJ databases">
        <authorList>
            <person name="Varghese N."/>
            <person name="Submissions S."/>
        </authorList>
    </citation>
    <scope>NUCLEOTIDE SEQUENCE [LARGE SCALE GENOMIC DNA]</scope>
    <source>
        <strain evidence="10">CCTCC 2012022</strain>
    </source>
</reference>
<dbReference type="NCBIfam" id="TIGR00093">
    <property type="entry name" value="pseudouridine synthase"/>
    <property type="match status" value="1"/>
</dbReference>
<dbReference type="Gene3D" id="3.30.70.580">
    <property type="entry name" value="Pseudouridine synthase I, catalytic domain, N-terminal subdomain"/>
    <property type="match status" value="1"/>
</dbReference>
<evidence type="ECO:0000259" key="8">
    <source>
        <dbReference type="Pfam" id="PF00849"/>
    </source>
</evidence>
<dbReference type="EMBL" id="LT629780">
    <property type="protein sequence ID" value="SDU02749.1"/>
    <property type="molecule type" value="Genomic_DNA"/>
</dbReference>
<dbReference type="InterPro" id="IPR000748">
    <property type="entry name" value="PsdUridine_synth_RsuA/RluB/E/F"/>
</dbReference>
<dbReference type="InterPro" id="IPR020094">
    <property type="entry name" value="TruA/RsuA/RluB/E/F_N"/>
</dbReference>
<sequence>MRLDRFLAKRPDLSRRDVRHLLQALRVSVDGQPCADGLRAVDAFSRIELDGRTLQAGYPARYLMLHKPAGCVSATRDPQHRTVLDLLPEAERDGLHIAGRLDGNTTGLLLLTNDGLWSRRLTLPGSHLPKVYRVETAEPIGAEYVAAFAAGMHFAYEDIVTRPAQLEILGSHQARLTLVEGRYHQVKRMFGRFRNPVVHLHRERIGSLALDPALQPGQYRALDAAELTALAAALAPDRLG</sequence>
<evidence type="ECO:0000256" key="1">
    <source>
        <dbReference type="ARBA" id="ARBA00008348"/>
    </source>
</evidence>
<dbReference type="Proteomes" id="UP000243063">
    <property type="component" value="Chromosome I"/>
</dbReference>
<keyword evidence="2 6" id="KW-0694">RNA-binding</keyword>
<accession>A0A1H2F5Z8</accession>
<evidence type="ECO:0000256" key="7">
    <source>
        <dbReference type="RuleBase" id="RU003887"/>
    </source>
</evidence>
<dbReference type="InterPro" id="IPR042092">
    <property type="entry name" value="PsdUridine_s_RsuA/RluB/E/F_cat"/>
</dbReference>
<comment type="catalytic activity">
    <reaction evidence="4">
        <text>uridine(516) in 16S rRNA = pseudouridine(516) in 16S rRNA</text>
        <dbReference type="Rhea" id="RHEA:38867"/>
        <dbReference type="Rhea" id="RHEA-COMP:10089"/>
        <dbReference type="Rhea" id="RHEA-COMP:10090"/>
        <dbReference type="ChEBI" id="CHEBI:65314"/>
        <dbReference type="ChEBI" id="CHEBI:65315"/>
        <dbReference type="EC" id="5.4.99.19"/>
    </reaction>
</comment>
<dbReference type="GO" id="GO:0003723">
    <property type="term" value="F:RNA binding"/>
    <property type="evidence" value="ECO:0007669"/>
    <property type="project" value="UniProtKB-KW"/>
</dbReference>
<dbReference type="GO" id="GO:0001522">
    <property type="term" value="P:pseudouridine synthesis"/>
    <property type="evidence" value="ECO:0007669"/>
    <property type="project" value="InterPro"/>
</dbReference>
<dbReference type="InterPro" id="IPR020103">
    <property type="entry name" value="PsdUridine_synth_cat_dom_sf"/>
</dbReference>
<dbReference type="OrthoDB" id="9807213at2"/>
<dbReference type="CDD" id="cd02553">
    <property type="entry name" value="PseudoU_synth_RsuA"/>
    <property type="match status" value="1"/>
</dbReference>
<dbReference type="InterPro" id="IPR006145">
    <property type="entry name" value="PsdUridine_synth_RsuA/RluA"/>
</dbReference>
<evidence type="ECO:0000256" key="4">
    <source>
        <dbReference type="ARBA" id="ARBA00036749"/>
    </source>
</evidence>
<dbReference type="CDD" id="cd00165">
    <property type="entry name" value="S4"/>
    <property type="match status" value="1"/>
</dbReference>
<dbReference type="GO" id="GO:0160136">
    <property type="term" value="F:16S rRNA pseudouridine(516) synthase activity"/>
    <property type="evidence" value="ECO:0007669"/>
    <property type="project" value="UniProtKB-EC"/>
</dbReference>
<comment type="function">
    <text evidence="5">Responsible for synthesis of pseudouridine from uracil-516 in 16S ribosomal RNA.</text>
</comment>
<dbReference type="EC" id="5.4.99.-" evidence="7"/>
<dbReference type="PANTHER" id="PTHR47683">
    <property type="entry name" value="PSEUDOURIDINE SYNTHASE FAMILY PROTEIN-RELATED"/>
    <property type="match status" value="1"/>
</dbReference>
<dbReference type="Gene3D" id="3.10.290.10">
    <property type="entry name" value="RNA-binding S4 domain"/>
    <property type="match status" value="1"/>
</dbReference>
<dbReference type="SUPFAM" id="SSF55120">
    <property type="entry name" value="Pseudouridine synthase"/>
    <property type="match status" value="1"/>
</dbReference>
<feature type="domain" description="Pseudouridine synthase RsuA/RluA-like" evidence="8">
    <location>
        <begin position="62"/>
        <end position="190"/>
    </location>
</feature>
<dbReference type="InterPro" id="IPR018496">
    <property type="entry name" value="PsdUridine_synth_RsuA/RluB_CS"/>
</dbReference>